<name>A0ACC5R612_9HYPH</name>
<gene>
    <name evidence="1" type="ORF">JHL16_16815</name>
</gene>
<dbReference type="EMBL" id="JAENHL010000007">
    <property type="protein sequence ID" value="MBK1868022.1"/>
    <property type="molecule type" value="Genomic_DNA"/>
</dbReference>
<keyword evidence="2" id="KW-1185">Reference proteome</keyword>
<dbReference type="Proteomes" id="UP000616151">
    <property type="component" value="Unassembled WGS sequence"/>
</dbReference>
<protein>
    <submittedName>
        <fullName evidence="1">Kdo hydroxylase family protein</fullName>
    </submittedName>
</protein>
<evidence type="ECO:0000313" key="2">
    <source>
        <dbReference type="Proteomes" id="UP000616151"/>
    </source>
</evidence>
<reference evidence="1" key="1">
    <citation type="submission" date="2021-01" db="EMBL/GenBank/DDBJ databases">
        <authorList>
            <person name="Sun Q."/>
        </authorList>
    </citation>
    <scope>NUCLEOTIDE SEQUENCE</scope>
    <source>
        <strain evidence="1">YIM B02566</strain>
    </source>
</reference>
<sequence length="303" mass="35102">MAAADSTIAEVLEFDERTDFSAPDIRAQVRDALENGNVLYLKGCGFELTERERAIITDPKIIFRGNEQRAKRTGRPTLTFDMAVDRLLFNSIRMPERREIEAMLRRYSVWSRDLLEKLVPDFARACEQNRIIYRPAERAQRQGLHVDTTYLYPTQGRSKLRIFCNIDPSGRPREWELGERFENFAQRYLPSIRIERSWFEKTTDRAASLARIVTGQRTGYDHVLEKMRQLGKQDRDFQKKSPRRNFSFPAGSAWVALTDVVLHGGVSGQHALDQVFFLPPEVMRDPSRSALRILERLSGHTLV</sequence>
<accession>A0ACC5R612</accession>
<organism evidence="1 2">
    <name type="scientific">Taklimakanibacter albus</name>
    <dbReference type="NCBI Taxonomy" id="2800327"/>
    <lineage>
        <taxon>Bacteria</taxon>
        <taxon>Pseudomonadati</taxon>
        <taxon>Pseudomonadota</taxon>
        <taxon>Alphaproteobacteria</taxon>
        <taxon>Hyphomicrobiales</taxon>
        <taxon>Aestuariivirgaceae</taxon>
        <taxon>Taklimakanibacter</taxon>
    </lineage>
</organism>
<comment type="caution">
    <text evidence="1">The sequence shown here is derived from an EMBL/GenBank/DDBJ whole genome shotgun (WGS) entry which is preliminary data.</text>
</comment>
<evidence type="ECO:0000313" key="1">
    <source>
        <dbReference type="EMBL" id="MBK1868022.1"/>
    </source>
</evidence>
<proteinExistence type="predicted"/>